<accession>A0A7S8ZXC6</accession>
<evidence type="ECO:0000256" key="1">
    <source>
        <dbReference type="SAM" id="MobiDB-lite"/>
    </source>
</evidence>
<feature type="region of interest" description="Disordered" evidence="1">
    <location>
        <begin position="306"/>
        <end position="374"/>
    </location>
</feature>
<feature type="compositionally biased region" description="Low complexity" evidence="1">
    <location>
        <begin position="306"/>
        <end position="327"/>
    </location>
</feature>
<feature type="compositionally biased region" description="Polar residues" evidence="1">
    <location>
        <begin position="328"/>
        <end position="342"/>
    </location>
</feature>
<proteinExistence type="predicted"/>
<name>A0A7S8ZXC6_9VIRU</name>
<feature type="region of interest" description="Disordered" evidence="1">
    <location>
        <begin position="429"/>
        <end position="455"/>
    </location>
</feature>
<sequence length="455" mass="52600">MAKFDENRDLITIQVGELETQIRELIGIMQQRDSRIAELEAFATHQQSIAKEAAVVQQQNSVEGALRALQTPQIIRMLPPFDGNPIKLHSFIRSIDDLMPEISKVKNTPAYTVWLLAIRSKIIGDADNVLEFYGTSTDWDEIKNSLITHYSDKRDEVSLTKDLFKITQADKEIEDFYKEITFMLSLMVNQLNLNEHNSDVRAAKNLFYQEIGLKVFLAGLNEPVGTVIRAQCPTSLKDALRRCIEERNFYYHKQKSYTPPVPTRNKFQNKFSNPFSRFQQTPVTQNSFPSYPIQTNPFQRVAPIQRPQQLQHTPQQFSPFQPQVPFQRTFSPSQPNHSQRPQQPGPSNPFNRNPNQFSKPPSGTYRPPKPTPMEIDQSLRSLKVNYMNRPNFHEVNWTEPIDYYGQYSEPSNCYQYDATNYEQVNINNSSEEQPVTEPEGDTLNFQMELPETPET</sequence>
<dbReference type="EMBL" id="MT913596">
    <property type="protein sequence ID" value="QPF16709.1"/>
    <property type="molecule type" value="Genomic_RNA"/>
</dbReference>
<evidence type="ECO:0000313" key="2">
    <source>
        <dbReference type="EMBL" id="QPF16709.1"/>
    </source>
</evidence>
<protein>
    <submittedName>
        <fullName evidence="2">Putative gag protein</fullName>
    </submittedName>
</protein>
<organism evidence="2">
    <name type="scientific">Aedes aegypti To virus 2</name>
    <dbReference type="NCBI Taxonomy" id="2789886"/>
    <lineage>
        <taxon>Viruses</taxon>
        <taxon>Riboviria</taxon>
    </lineage>
</organism>
<feature type="compositionally biased region" description="Polar residues" evidence="1">
    <location>
        <begin position="348"/>
        <end position="361"/>
    </location>
</feature>
<reference evidence="2" key="1">
    <citation type="submission" date="2020-08" db="EMBL/GenBank/DDBJ databases">
        <title>Metaviromic analysis of adult Aedes aegypti mosquitoes from Tocantins state, Brazil: a pilot study.</title>
        <authorList>
            <person name="Neto O.F.A."/>
            <person name="Duarte M.A."/>
            <person name="Campos F.S."/>
            <person name="da Silva L.A."/>
            <person name="Alves G.B."/>
            <person name="Silva A.B."/>
            <person name="Silva T.P."/>
            <person name="Marinho N.C."/>
            <person name="Gross C.L."/>
            <person name="Melo F.L."/>
            <person name="Ardisson-Araujo D.M.P."/>
            <person name="Ribeiro B.M."/>
            <person name="Aguiar R.W.S."/>
        </authorList>
    </citation>
    <scope>NUCLEOTIDE SEQUENCE</scope>
    <source>
        <strain evidence="2">AaTV2/BR_TO</strain>
    </source>
</reference>